<reference evidence="2" key="1">
    <citation type="journal article" date="2023" name="Nat. Plants">
        <title>Single-cell RNA sequencing provides a high-resolution roadmap for understanding the multicellular compartmentation of specialized metabolism.</title>
        <authorList>
            <person name="Sun S."/>
            <person name="Shen X."/>
            <person name="Li Y."/>
            <person name="Li Y."/>
            <person name="Wang S."/>
            <person name="Li R."/>
            <person name="Zhang H."/>
            <person name="Shen G."/>
            <person name="Guo B."/>
            <person name="Wei J."/>
            <person name="Xu J."/>
            <person name="St-Pierre B."/>
            <person name="Chen S."/>
            <person name="Sun C."/>
        </authorList>
    </citation>
    <scope>NUCLEOTIDE SEQUENCE [LARGE SCALE GENOMIC DNA]</scope>
</reference>
<dbReference type="Proteomes" id="UP001060085">
    <property type="component" value="Linkage Group LG07"/>
</dbReference>
<gene>
    <name evidence="1" type="ORF">M9H77_29507</name>
</gene>
<proteinExistence type="predicted"/>
<comment type="caution">
    <text evidence="1">The sequence shown here is derived from an EMBL/GenBank/DDBJ whole genome shotgun (WGS) entry which is preliminary data.</text>
</comment>
<sequence>MKEHFVEAHASFGKIPDRIRNIFYMEFGVSIGPVTCACHMGRLGKTGLITLQGLDVRDAFKKRQEAAQRKLLQRRGSQRPASKPVGLGKISGAKGECEALHIETDSPILTEKQLMFEAAGGNNKDHVYSFGSHSATITAERQEGSSSTSSVSSVSSAAAQDAYIETEKRLWGYMQ</sequence>
<evidence type="ECO:0000313" key="2">
    <source>
        <dbReference type="Proteomes" id="UP001060085"/>
    </source>
</evidence>
<protein>
    <submittedName>
        <fullName evidence="1">Uncharacterized protein</fullName>
    </submittedName>
</protein>
<accession>A0ACB9ZVN0</accession>
<keyword evidence="2" id="KW-1185">Reference proteome</keyword>
<name>A0ACB9ZVN0_CATRO</name>
<dbReference type="EMBL" id="CM044707">
    <property type="protein sequence ID" value="KAI5652320.1"/>
    <property type="molecule type" value="Genomic_DNA"/>
</dbReference>
<organism evidence="1 2">
    <name type="scientific">Catharanthus roseus</name>
    <name type="common">Madagascar periwinkle</name>
    <name type="synonym">Vinca rosea</name>
    <dbReference type="NCBI Taxonomy" id="4058"/>
    <lineage>
        <taxon>Eukaryota</taxon>
        <taxon>Viridiplantae</taxon>
        <taxon>Streptophyta</taxon>
        <taxon>Embryophyta</taxon>
        <taxon>Tracheophyta</taxon>
        <taxon>Spermatophyta</taxon>
        <taxon>Magnoliopsida</taxon>
        <taxon>eudicotyledons</taxon>
        <taxon>Gunneridae</taxon>
        <taxon>Pentapetalae</taxon>
        <taxon>asterids</taxon>
        <taxon>lamiids</taxon>
        <taxon>Gentianales</taxon>
        <taxon>Apocynaceae</taxon>
        <taxon>Rauvolfioideae</taxon>
        <taxon>Vinceae</taxon>
        <taxon>Catharanthinae</taxon>
        <taxon>Catharanthus</taxon>
    </lineage>
</organism>
<evidence type="ECO:0000313" key="1">
    <source>
        <dbReference type="EMBL" id="KAI5652320.1"/>
    </source>
</evidence>